<organism evidence="1 2">
    <name type="scientific">Enterococcus ureilyticus</name>
    <dbReference type="NCBI Taxonomy" id="1131292"/>
    <lineage>
        <taxon>Bacteria</taxon>
        <taxon>Bacillati</taxon>
        <taxon>Bacillota</taxon>
        <taxon>Bacilli</taxon>
        <taxon>Lactobacillales</taxon>
        <taxon>Enterococcaceae</taxon>
        <taxon>Enterococcus</taxon>
    </lineage>
</organism>
<dbReference type="STRING" id="1131292.BCR24_06505"/>
<comment type="caution">
    <text evidence="1">The sequence shown here is derived from an EMBL/GenBank/DDBJ whole genome shotgun (WGS) entry which is preliminary data.</text>
</comment>
<gene>
    <name evidence="1" type="ORF">BCR24_06505</name>
</gene>
<proteinExistence type="predicted"/>
<protein>
    <submittedName>
        <fullName evidence="1">Uncharacterized protein</fullName>
    </submittedName>
</protein>
<keyword evidence="2" id="KW-1185">Reference proteome</keyword>
<reference evidence="2" key="1">
    <citation type="submission" date="2016-09" db="EMBL/GenBank/DDBJ databases">
        <authorList>
            <person name="Gulvik C.A."/>
        </authorList>
    </citation>
    <scope>NUCLEOTIDE SEQUENCE [LARGE SCALE GENOMIC DNA]</scope>
    <source>
        <strain evidence="2">LMG 26676</strain>
    </source>
</reference>
<dbReference type="AlphaFoldDB" id="A0A1E5HA43"/>
<evidence type="ECO:0000313" key="2">
    <source>
        <dbReference type="Proteomes" id="UP000094469"/>
    </source>
</evidence>
<dbReference type="RefSeq" id="WP_069640916.1">
    <property type="nucleotide sequence ID" value="NZ_JAFBEZ010000005.1"/>
</dbReference>
<accession>A0A1E5HA43</accession>
<name>A0A1E5HA43_9ENTE</name>
<evidence type="ECO:0000313" key="1">
    <source>
        <dbReference type="EMBL" id="OEG21520.1"/>
    </source>
</evidence>
<dbReference type="EMBL" id="MIKC01000039">
    <property type="protein sequence ID" value="OEG21520.1"/>
    <property type="molecule type" value="Genomic_DNA"/>
</dbReference>
<dbReference type="Proteomes" id="UP000094469">
    <property type="component" value="Unassembled WGS sequence"/>
</dbReference>
<sequence length="85" mass="10122">MSLFNQTIKDVYSRAFNRLMSKYPELKEEELRTFIENKSTSFEELLLSSEMRFFLKSETTMNQMKADYVRRIVDEVSLYQLTSSG</sequence>